<dbReference type="InterPro" id="IPR011009">
    <property type="entry name" value="Kinase-like_dom_sf"/>
</dbReference>
<keyword evidence="1" id="KW-0723">Serine/threonine-protein kinase</keyword>
<dbReference type="EMBL" id="PSQE01000004">
    <property type="protein sequence ID" value="RHN62540.1"/>
    <property type="molecule type" value="Genomic_DNA"/>
</dbReference>
<dbReference type="Pfam" id="PF07714">
    <property type="entry name" value="PK_Tyr_Ser-Thr"/>
    <property type="match status" value="2"/>
</dbReference>
<feature type="domain" description="Serine-threonine/tyrosine-protein kinase catalytic" evidence="6">
    <location>
        <begin position="53"/>
        <end position="97"/>
    </location>
</feature>
<dbReference type="PANTHER" id="PTHR27002">
    <property type="entry name" value="RECEPTOR-LIKE SERINE/THREONINE-PROTEIN KINASE SD1-8"/>
    <property type="match status" value="1"/>
</dbReference>
<accession>A0A396IAC5</accession>
<proteinExistence type="predicted"/>
<evidence type="ECO:0000256" key="5">
    <source>
        <dbReference type="ARBA" id="ARBA00022840"/>
    </source>
</evidence>
<keyword evidence="3" id="KW-0547">Nucleotide-binding</keyword>
<sequence>MFYFSLQLINIRMSLYDLQEHHTFWHRGKGYHSENMLGQGGFGPVYKLKDFQGMEEFLNEVEVISKLQHRNLVRLLGCCIEVEEKILVDEYMPKKKLVFLSLRRYISPEYAMQGIVSEQCDVFSFGVLLLEIVFGRRNTSLFEDTESLTLIGSAWRLWNSDNITSLVDPQMYDPRFYKDIFRCLAVHMDFCVYKNIFAKR</sequence>
<name>A0A396IAC5_MEDTR</name>
<keyword evidence="2 7" id="KW-0808">Transferase</keyword>
<evidence type="ECO:0000256" key="1">
    <source>
        <dbReference type="ARBA" id="ARBA00022527"/>
    </source>
</evidence>
<dbReference type="Gene3D" id="1.10.510.10">
    <property type="entry name" value="Transferase(Phosphotransferase) domain 1"/>
    <property type="match status" value="2"/>
</dbReference>
<reference evidence="7" key="1">
    <citation type="journal article" date="2018" name="Nat. Plants">
        <title>Whole-genome landscape of Medicago truncatula symbiotic genes.</title>
        <authorList>
            <person name="Pecrix Y."/>
            <person name="Gamas P."/>
            <person name="Carrere S."/>
        </authorList>
    </citation>
    <scope>NUCLEOTIDE SEQUENCE</scope>
    <source>
        <tissue evidence="7">Leaves</tissue>
    </source>
</reference>
<dbReference type="Proteomes" id="UP000265566">
    <property type="component" value="Chromosome 4"/>
</dbReference>
<evidence type="ECO:0000256" key="3">
    <source>
        <dbReference type="ARBA" id="ARBA00022741"/>
    </source>
</evidence>
<gene>
    <name evidence="7" type="ORF">MtrunA17_Chr4g0048571</name>
</gene>
<organism evidence="7">
    <name type="scientific">Medicago truncatula</name>
    <name type="common">Barrel medic</name>
    <name type="synonym">Medicago tribuloides</name>
    <dbReference type="NCBI Taxonomy" id="3880"/>
    <lineage>
        <taxon>Eukaryota</taxon>
        <taxon>Viridiplantae</taxon>
        <taxon>Streptophyta</taxon>
        <taxon>Embryophyta</taxon>
        <taxon>Tracheophyta</taxon>
        <taxon>Spermatophyta</taxon>
        <taxon>Magnoliopsida</taxon>
        <taxon>eudicotyledons</taxon>
        <taxon>Gunneridae</taxon>
        <taxon>Pentapetalae</taxon>
        <taxon>rosids</taxon>
        <taxon>fabids</taxon>
        <taxon>Fabales</taxon>
        <taxon>Fabaceae</taxon>
        <taxon>Papilionoideae</taxon>
        <taxon>50 kb inversion clade</taxon>
        <taxon>NPAAA clade</taxon>
        <taxon>Hologalegina</taxon>
        <taxon>IRL clade</taxon>
        <taxon>Trifolieae</taxon>
        <taxon>Medicago</taxon>
    </lineage>
</organism>
<comment type="caution">
    <text evidence="7">The sequence shown here is derived from an EMBL/GenBank/DDBJ whole genome shotgun (WGS) entry which is preliminary data.</text>
</comment>
<keyword evidence="4" id="KW-0418">Kinase</keyword>
<evidence type="ECO:0000256" key="4">
    <source>
        <dbReference type="ARBA" id="ARBA00022777"/>
    </source>
</evidence>
<dbReference type="PANTHER" id="PTHR27002:SF1082">
    <property type="entry name" value="OS06G0693000 PROTEIN"/>
    <property type="match status" value="1"/>
</dbReference>
<evidence type="ECO:0000256" key="2">
    <source>
        <dbReference type="ARBA" id="ARBA00022679"/>
    </source>
</evidence>
<evidence type="ECO:0000259" key="6">
    <source>
        <dbReference type="Pfam" id="PF07714"/>
    </source>
</evidence>
<evidence type="ECO:0000313" key="7">
    <source>
        <dbReference type="EMBL" id="RHN62540.1"/>
    </source>
</evidence>
<dbReference type="GO" id="GO:0005524">
    <property type="term" value="F:ATP binding"/>
    <property type="evidence" value="ECO:0007669"/>
    <property type="project" value="UniProtKB-KW"/>
</dbReference>
<dbReference type="GO" id="GO:0004674">
    <property type="term" value="F:protein serine/threonine kinase activity"/>
    <property type="evidence" value="ECO:0007669"/>
    <property type="project" value="UniProtKB-KW"/>
</dbReference>
<dbReference type="SUPFAM" id="SSF56112">
    <property type="entry name" value="Protein kinase-like (PK-like)"/>
    <property type="match status" value="1"/>
</dbReference>
<keyword evidence="5" id="KW-0067">ATP-binding</keyword>
<protein>
    <recommendedName>
        <fullName evidence="6">Serine-threonine/tyrosine-protein kinase catalytic domain-containing protein</fullName>
    </recommendedName>
</protein>
<dbReference type="InterPro" id="IPR001245">
    <property type="entry name" value="Ser-Thr/Tyr_kinase_cat_dom"/>
</dbReference>
<dbReference type="Gramene" id="rna25131">
    <property type="protein sequence ID" value="RHN62540.1"/>
    <property type="gene ID" value="gene25131"/>
</dbReference>
<feature type="domain" description="Serine-threonine/tyrosine-protein kinase catalytic" evidence="6">
    <location>
        <begin position="104"/>
        <end position="164"/>
    </location>
</feature>
<dbReference type="AlphaFoldDB" id="A0A396IAC5"/>